<dbReference type="OrthoDB" id="10263782at2759"/>
<evidence type="ECO:0000313" key="2">
    <source>
        <dbReference type="Proteomes" id="UP000272942"/>
    </source>
</evidence>
<dbReference type="GO" id="GO:0005739">
    <property type="term" value="C:mitochondrion"/>
    <property type="evidence" value="ECO:0007669"/>
    <property type="project" value="TreeGrafter"/>
</dbReference>
<organism evidence="3">
    <name type="scientific">Echinostoma caproni</name>
    <dbReference type="NCBI Taxonomy" id="27848"/>
    <lineage>
        <taxon>Eukaryota</taxon>
        <taxon>Metazoa</taxon>
        <taxon>Spiralia</taxon>
        <taxon>Lophotrochozoa</taxon>
        <taxon>Platyhelminthes</taxon>
        <taxon>Trematoda</taxon>
        <taxon>Digenea</taxon>
        <taxon>Plagiorchiida</taxon>
        <taxon>Echinostomata</taxon>
        <taxon>Echinostomatoidea</taxon>
        <taxon>Echinostomatidae</taxon>
        <taxon>Echinostoma</taxon>
    </lineage>
</organism>
<gene>
    <name evidence="1" type="ORF">ECPE_LOCUS15042</name>
</gene>
<proteinExistence type="predicted"/>
<protein>
    <submittedName>
        <fullName evidence="3">Methylmalonic aciduria and homocystinuria type D protein</fullName>
    </submittedName>
</protein>
<reference evidence="1 2" key="2">
    <citation type="submission" date="2018-11" db="EMBL/GenBank/DDBJ databases">
        <authorList>
            <consortium name="Pathogen Informatics"/>
        </authorList>
    </citation>
    <scope>NUCLEOTIDE SEQUENCE [LARGE SCALE GENOMIC DNA]</scope>
    <source>
        <strain evidence="1 2">Egypt</strain>
    </source>
</reference>
<accession>A0A183B757</accession>
<dbReference type="WBParaSite" id="ECPE_0001508201-mRNA-1">
    <property type="protein sequence ID" value="ECPE_0001508201-mRNA-1"/>
    <property type="gene ID" value="ECPE_0001508201"/>
</dbReference>
<reference evidence="3" key="1">
    <citation type="submission" date="2016-06" db="UniProtKB">
        <authorList>
            <consortium name="WormBaseParasite"/>
        </authorList>
    </citation>
    <scope>IDENTIFICATION</scope>
</reference>
<dbReference type="Pfam" id="PF10229">
    <property type="entry name" value="MMADHC"/>
    <property type="match status" value="1"/>
</dbReference>
<dbReference type="PANTHER" id="PTHR13192:SF3">
    <property type="entry name" value="COBALAMIN TRAFFICKING PROTEIN CBLD"/>
    <property type="match status" value="1"/>
</dbReference>
<evidence type="ECO:0000313" key="1">
    <source>
        <dbReference type="EMBL" id="VDP92314.1"/>
    </source>
</evidence>
<dbReference type="EMBL" id="UZAN01059319">
    <property type="protein sequence ID" value="VDP92314.1"/>
    <property type="molecule type" value="Genomic_DNA"/>
</dbReference>
<dbReference type="InterPro" id="IPR019362">
    <property type="entry name" value="MMADHC"/>
</dbReference>
<dbReference type="PANTHER" id="PTHR13192">
    <property type="entry name" value="MY011 PROTEIN"/>
    <property type="match status" value="1"/>
</dbReference>
<dbReference type="Proteomes" id="UP000272942">
    <property type="component" value="Unassembled WGS sequence"/>
</dbReference>
<dbReference type="AlphaFoldDB" id="A0A183B757"/>
<evidence type="ECO:0000313" key="3">
    <source>
        <dbReference type="WBParaSite" id="ECPE_0001508201-mRNA-1"/>
    </source>
</evidence>
<name>A0A183B757_9TREM</name>
<dbReference type="GO" id="GO:0009235">
    <property type="term" value="P:cobalamin metabolic process"/>
    <property type="evidence" value="ECO:0007669"/>
    <property type="project" value="InterPro"/>
</dbReference>
<keyword evidence="2" id="KW-1185">Reference proteome</keyword>
<sequence length="256" mass="28580">MNGLSGLELEDMYQFISSSGTRSPEKWPNQALGPIDAVNPKYPLPGAVGIRLLAKEIKKQPKEYAPAIHSLPPLREENYASVLVDTHNATELSDPNATLIPRKSENLECSIHALPTLIKQDLASIFPSRKFDAAPLTAIVLSHRTTEGLDQWSDMAISERESLAESFTQSAIDICASLKELGYWADFVNPFSGLPYLGPHGEDALVETDERMKYFGFELDDAFCCKVLRHPRWKHYVFAGLIFTDAPRDHPVLSHF</sequence>